<sequence length="87" mass="8594">MHFKHAIAAIVTFFAASSLAAPDALVARQATCIPCLSALNVAGIAVTLPNTCPTGRTCTGGPAVPVSASLSLLGLSLPVGATTRTCS</sequence>
<feature type="chain" id="PRO_5035464539" description="Hydrophobin" evidence="1">
    <location>
        <begin position="21"/>
        <end position="87"/>
    </location>
</feature>
<keyword evidence="1" id="KW-0732">Signal</keyword>
<dbReference type="AlphaFoldDB" id="A0A8K0XKQ7"/>
<evidence type="ECO:0008006" key="4">
    <source>
        <dbReference type="Google" id="ProtNLM"/>
    </source>
</evidence>
<evidence type="ECO:0000256" key="1">
    <source>
        <dbReference type="SAM" id="SignalP"/>
    </source>
</evidence>
<protein>
    <recommendedName>
        <fullName evidence="4">Hydrophobin</fullName>
    </recommendedName>
</protein>
<keyword evidence="3" id="KW-1185">Reference proteome</keyword>
<feature type="signal peptide" evidence="1">
    <location>
        <begin position="1"/>
        <end position="20"/>
    </location>
</feature>
<proteinExistence type="predicted"/>
<evidence type="ECO:0000313" key="2">
    <source>
        <dbReference type="EMBL" id="KAH8083753.1"/>
    </source>
</evidence>
<dbReference type="EMBL" id="JAEVFJ010000047">
    <property type="protein sequence ID" value="KAH8083753.1"/>
    <property type="molecule type" value="Genomic_DNA"/>
</dbReference>
<name>A0A8K0XKQ7_9AGAR</name>
<gene>
    <name evidence="2" type="ORF">BXZ70DRAFT_1012067</name>
</gene>
<organism evidence="2 3">
    <name type="scientific">Cristinia sonorae</name>
    <dbReference type="NCBI Taxonomy" id="1940300"/>
    <lineage>
        <taxon>Eukaryota</taxon>
        <taxon>Fungi</taxon>
        <taxon>Dikarya</taxon>
        <taxon>Basidiomycota</taxon>
        <taxon>Agaricomycotina</taxon>
        <taxon>Agaricomycetes</taxon>
        <taxon>Agaricomycetidae</taxon>
        <taxon>Agaricales</taxon>
        <taxon>Pleurotineae</taxon>
        <taxon>Stephanosporaceae</taxon>
        <taxon>Cristinia</taxon>
    </lineage>
</organism>
<accession>A0A8K0XKQ7</accession>
<comment type="caution">
    <text evidence="2">The sequence shown here is derived from an EMBL/GenBank/DDBJ whole genome shotgun (WGS) entry which is preliminary data.</text>
</comment>
<evidence type="ECO:0000313" key="3">
    <source>
        <dbReference type="Proteomes" id="UP000813824"/>
    </source>
</evidence>
<dbReference type="Proteomes" id="UP000813824">
    <property type="component" value="Unassembled WGS sequence"/>
</dbReference>
<reference evidence="2" key="1">
    <citation type="journal article" date="2021" name="New Phytol.">
        <title>Evolutionary innovations through gain and loss of genes in the ectomycorrhizal Boletales.</title>
        <authorList>
            <person name="Wu G."/>
            <person name="Miyauchi S."/>
            <person name="Morin E."/>
            <person name="Kuo A."/>
            <person name="Drula E."/>
            <person name="Varga T."/>
            <person name="Kohler A."/>
            <person name="Feng B."/>
            <person name="Cao Y."/>
            <person name="Lipzen A."/>
            <person name="Daum C."/>
            <person name="Hundley H."/>
            <person name="Pangilinan J."/>
            <person name="Johnson J."/>
            <person name="Barry K."/>
            <person name="LaButti K."/>
            <person name="Ng V."/>
            <person name="Ahrendt S."/>
            <person name="Min B."/>
            <person name="Choi I.G."/>
            <person name="Park H."/>
            <person name="Plett J.M."/>
            <person name="Magnuson J."/>
            <person name="Spatafora J.W."/>
            <person name="Nagy L.G."/>
            <person name="Henrissat B."/>
            <person name="Grigoriev I.V."/>
            <person name="Yang Z.L."/>
            <person name="Xu J."/>
            <person name="Martin F.M."/>
        </authorList>
    </citation>
    <scope>NUCLEOTIDE SEQUENCE</scope>
    <source>
        <strain evidence="2">KKN 215</strain>
    </source>
</reference>